<evidence type="ECO:0000256" key="3">
    <source>
        <dbReference type="ARBA" id="ARBA00022523"/>
    </source>
</evidence>
<evidence type="ECO:0000256" key="2">
    <source>
        <dbReference type="ARBA" id="ARBA00007456"/>
    </source>
</evidence>
<comment type="similarity">
    <text evidence="2 12">Belongs to the germin family.</text>
</comment>
<feature type="binding site" evidence="10">
    <location>
        <position position="160"/>
    </location>
    <ligand>
        <name>Mn(2+)</name>
        <dbReference type="ChEBI" id="CHEBI:29035"/>
    </ligand>
</feature>
<gene>
    <name evidence="14" type="ORF">RIF29_28065</name>
</gene>
<comment type="caution">
    <text evidence="14">The sequence shown here is derived from an EMBL/GenBank/DDBJ whole genome shotgun (WGS) entry which is preliminary data.</text>
</comment>
<evidence type="ECO:0000313" key="14">
    <source>
        <dbReference type="EMBL" id="KAK7261746.1"/>
    </source>
</evidence>
<keyword evidence="7" id="KW-0325">Glycoprotein</keyword>
<dbReference type="PROSITE" id="PS00725">
    <property type="entry name" value="GERMIN"/>
    <property type="match status" value="1"/>
</dbReference>
<evidence type="ECO:0000256" key="4">
    <source>
        <dbReference type="ARBA" id="ARBA00022525"/>
    </source>
</evidence>
<evidence type="ECO:0000256" key="8">
    <source>
        <dbReference type="ARBA" id="ARBA00023211"/>
    </source>
</evidence>
<reference evidence="14 15" key="1">
    <citation type="submission" date="2024-01" db="EMBL/GenBank/DDBJ databases">
        <title>The genomes of 5 underutilized Papilionoideae crops provide insights into root nodulation and disease resistanc.</title>
        <authorList>
            <person name="Yuan L."/>
        </authorList>
    </citation>
    <scope>NUCLEOTIDE SEQUENCE [LARGE SCALE GENOMIC DNA]</scope>
    <source>
        <strain evidence="14">ZHUSHIDOU_FW_LH</strain>
        <tissue evidence="14">Leaf</tissue>
    </source>
</reference>
<evidence type="ECO:0000256" key="12">
    <source>
        <dbReference type="RuleBase" id="RU366015"/>
    </source>
</evidence>
<dbReference type="InterPro" id="IPR014710">
    <property type="entry name" value="RmlC-like_jellyroll"/>
</dbReference>
<keyword evidence="15" id="KW-1185">Reference proteome</keyword>
<dbReference type="InterPro" id="IPR019780">
    <property type="entry name" value="Germin_Mn-BS"/>
</dbReference>
<dbReference type="SMART" id="SM00835">
    <property type="entry name" value="Cupin_1"/>
    <property type="match status" value="1"/>
</dbReference>
<accession>A0AAN9I678</accession>
<evidence type="ECO:0000256" key="6">
    <source>
        <dbReference type="ARBA" id="ARBA00023157"/>
    </source>
</evidence>
<dbReference type="Gene3D" id="2.60.120.10">
    <property type="entry name" value="Jelly Rolls"/>
    <property type="match status" value="1"/>
</dbReference>
<feature type="binding site" evidence="10">
    <location>
        <position position="113"/>
    </location>
    <ligand>
        <name>Mn(2+)</name>
        <dbReference type="ChEBI" id="CHEBI:29035"/>
    </ligand>
</feature>
<dbReference type="InterPro" id="IPR006045">
    <property type="entry name" value="Cupin_1"/>
</dbReference>
<feature type="binding site" evidence="9">
    <location>
        <position position="120"/>
    </location>
    <ligand>
        <name>oxalate</name>
        <dbReference type="ChEBI" id="CHEBI:30623"/>
    </ligand>
</feature>
<feature type="binding site" evidence="9">
    <location>
        <position position="115"/>
    </location>
    <ligand>
        <name>oxalate</name>
        <dbReference type="ChEBI" id="CHEBI:30623"/>
    </ligand>
</feature>
<dbReference type="SUPFAM" id="SSF51182">
    <property type="entry name" value="RmlC-like cupins"/>
    <property type="match status" value="1"/>
</dbReference>
<evidence type="ECO:0000256" key="10">
    <source>
        <dbReference type="PIRSR" id="PIRSR601929-2"/>
    </source>
</evidence>
<proteinExistence type="inferred from homology"/>
<feature type="disulfide bond" evidence="11">
    <location>
        <begin position="38"/>
        <end position="54"/>
    </location>
</feature>
<evidence type="ECO:0000256" key="1">
    <source>
        <dbReference type="ARBA" id="ARBA00004271"/>
    </source>
</evidence>
<evidence type="ECO:0000313" key="15">
    <source>
        <dbReference type="Proteomes" id="UP001372338"/>
    </source>
</evidence>
<evidence type="ECO:0000256" key="5">
    <source>
        <dbReference type="ARBA" id="ARBA00022723"/>
    </source>
</evidence>
<feature type="binding site" evidence="10">
    <location>
        <position position="115"/>
    </location>
    <ligand>
        <name>Mn(2+)</name>
        <dbReference type="ChEBI" id="CHEBI:29035"/>
    </ligand>
</feature>
<organism evidence="14 15">
    <name type="scientific">Crotalaria pallida</name>
    <name type="common">Smooth rattlebox</name>
    <name type="synonym">Crotalaria striata</name>
    <dbReference type="NCBI Taxonomy" id="3830"/>
    <lineage>
        <taxon>Eukaryota</taxon>
        <taxon>Viridiplantae</taxon>
        <taxon>Streptophyta</taxon>
        <taxon>Embryophyta</taxon>
        <taxon>Tracheophyta</taxon>
        <taxon>Spermatophyta</taxon>
        <taxon>Magnoliopsida</taxon>
        <taxon>eudicotyledons</taxon>
        <taxon>Gunneridae</taxon>
        <taxon>Pentapetalae</taxon>
        <taxon>rosids</taxon>
        <taxon>fabids</taxon>
        <taxon>Fabales</taxon>
        <taxon>Fabaceae</taxon>
        <taxon>Papilionoideae</taxon>
        <taxon>50 kb inversion clade</taxon>
        <taxon>genistoids sensu lato</taxon>
        <taxon>core genistoids</taxon>
        <taxon>Crotalarieae</taxon>
        <taxon>Crotalaria</taxon>
    </lineage>
</organism>
<dbReference type="GO" id="GO:0030145">
    <property type="term" value="F:manganese ion binding"/>
    <property type="evidence" value="ECO:0007669"/>
    <property type="project" value="UniProtKB-UniRule"/>
</dbReference>
<dbReference type="InterPro" id="IPR001929">
    <property type="entry name" value="Germin"/>
</dbReference>
<dbReference type="InterPro" id="IPR011051">
    <property type="entry name" value="RmlC_Cupin_sf"/>
</dbReference>
<keyword evidence="5 9" id="KW-0479">Metal-binding</keyword>
<dbReference type="CDD" id="cd02241">
    <property type="entry name" value="cupin_OxOx"/>
    <property type="match status" value="1"/>
</dbReference>
<keyword evidence="4 12" id="KW-0964">Secreted</keyword>
<dbReference type="GO" id="GO:0048046">
    <property type="term" value="C:apoplast"/>
    <property type="evidence" value="ECO:0007669"/>
    <property type="project" value="UniProtKB-SubCell"/>
</dbReference>
<dbReference type="PANTHER" id="PTHR31238">
    <property type="entry name" value="GERMIN-LIKE PROTEIN SUBFAMILY 3 MEMBER 3"/>
    <property type="match status" value="1"/>
</dbReference>
<keyword evidence="8 9" id="KW-0464">Manganese</keyword>
<evidence type="ECO:0000256" key="7">
    <source>
        <dbReference type="ARBA" id="ARBA00023180"/>
    </source>
</evidence>
<dbReference type="PRINTS" id="PR00325">
    <property type="entry name" value="GERMIN"/>
</dbReference>
<feature type="domain" description="Cupin type-1" evidence="13">
    <location>
        <begin position="67"/>
        <end position="212"/>
    </location>
</feature>
<feature type="binding site" evidence="10">
    <location>
        <position position="120"/>
    </location>
    <ligand>
        <name>Mn(2+)</name>
        <dbReference type="ChEBI" id="CHEBI:29035"/>
    </ligand>
</feature>
<name>A0AAN9I678_CROPI</name>
<evidence type="ECO:0000256" key="9">
    <source>
        <dbReference type="PIRSR" id="PIRSR601929-1"/>
    </source>
</evidence>
<dbReference type="EMBL" id="JAYWIO010000005">
    <property type="protein sequence ID" value="KAK7261746.1"/>
    <property type="molecule type" value="Genomic_DNA"/>
</dbReference>
<comment type="subcellular location">
    <subcellularLocation>
        <location evidence="1 12">Secreted</location>
        <location evidence="1 12">Extracellular space</location>
        <location evidence="1 12">Apoplast</location>
    </subcellularLocation>
</comment>
<sequence length="222" mass="23940">MSGLFRLLAKRIETKNNNIGNFEEETSRYAIARAELACIPRDLEGAETIAGYPCKPPTTITVDDFVYKFTEATPNNFNISITPTFVDQLPALNGLGFSIAKAELEEGGVVPLHSHPDATEVVIVGQGNVTAGFISSTDNNVFVTSLSEGNIMVLPRGLLHFIINIGIGKAKGTFIFTSVRPGSQIIDLALFGNDFDSTLISKTTFLDPEQIKKLKGIFKGSG</sequence>
<evidence type="ECO:0000256" key="11">
    <source>
        <dbReference type="PIRSR" id="PIRSR601929-3"/>
    </source>
</evidence>
<evidence type="ECO:0000259" key="13">
    <source>
        <dbReference type="SMART" id="SM00835"/>
    </source>
</evidence>
<keyword evidence="6 11" id="KW-1015">Disulfide bond</keyword>
<dbReference type="Proteomes" id="UP001372338">
    <property type="component" value="Unassembled WGS sequence"/>
</dbReference>
<dbReference type="Pfam" id="PF00190">
    <property type="entry name" value="Cupin_1"/>
    <property type="match status" value="1"/>
</dbReference>
<dbReference type="AlphaFoldDB" id="A0AAN9I678"/>
<keyword evidence="3 12" id="KW-0052">Apoplast</keyword>
<protein>
    <recommendedName>
        <fullName evidence="12">Germin-like protein</fullName>
    </recommendedName>
</protein>